<accession>A0A1W6JX66</accession>
<dbReference type="AlphaFoldDB" id="A0A1W6JX66"/>
<feature type="transmembrane region" description="Helical" evidence="1">
    <location>
        <begin position="343"/>
        <end position="363"/>
    </location>
</feature>
<reference evidence="2 3" key="1">
    <citation type="submission" date="2017-03" db="EMBL/GenBank/DDBJ databases">
        <title>Sulfur activation and transportation mechanism of thermophilic Archaea Acidianus manzaensis YN-25.</title>
        <authorList>
            <person name="Ma Y."/>
            <person name="Yang Y."/>
            <person name="Xia J."/>
        </authorList>
    </citation>
    <scope>NUCLEOTIDE SEQUENCE [LARGE SCALE GENOMIC DNA]</scope>
    <source>
        <strain evidence="2 3">YN-25</strain>
    </source>
</reference>
<feature type="transmembrane region" description="Helical" evidence="1">
    <location>
        <begin position="84"/>
        <end position="104"/>
    </location>
</feature>
<proteinExistence type="predicted"/>
<protein>
    <submittedName>
        <fullName evidence="2">Uncharacterized protein</fullName>
    </submittedName>
</protein>
<keyword evidence="1" id="KW-0472">Membrane</keyword>
<dbReference type="KEGG" id="aman:B6F84_01590"/>
<keyword evidence="1" id="KW-0812">Transmembrane</keyword>
<feature type="transmembrane region" description="Helical" evidence="1">
    <location>
        <begin position="248"/>
        <end position="267"/>
    </location>
</feature>
<evidence type="ECO:0000313" key="2">
    <source>
        <dbReference type="EMBL" id="ARM74845.1"/>
    </source>
</evidence>
<dbReference type="EMBL" id="CP020477">
    <property type="protein sequence ID" value="ARM74845.1"/>
    <property type="molecule type" value="Genomic_DNA"/>
</dbReference>
<feature type="transmembrane region" description="Helical" evidence="1">
    <location>
        <begin position="18"/>
        <end position="36"/>
    </location>
</feature>
<feature type="transmembrane region" description="Helical" evidence="1">
    <location>
        <begin position="170"/>
        <end position="187"/>
    </location>
</feature>
<feature type="transmembrane region" description="Helical" evidence="1">
    <location>
        <begin position="140"/>
        <end position="158"/>
    </location>
</feature>
<evidence type="ECO:0000256" key="1">
    <source>
        <dbReference type="SAM" id="Phobius"/>
    </source>
</evidence>
<feature type="transmembrane region" description="Helical" evidence="1">
    <location>
        <begin position="110"/>
        <end position="133"/>
    </location>
</feature>
<feature type="transmembrane region" description="Helical" evidence="1">
    <location>
        <begin position="42"/>
        <end position="64"/>
    </location>
</feature>
<keyword evidence="1" id="KW-1133">Transmembrane helix</keyword>
<dbReference type="GeneID" id="41589571"/>
<sequence>MLGKLIKFIILTRVNRSVLGINLFLLFLEGLYVYVIPFTFSFYYVTTTFAFTLLVYVITSGVLLTKSDAYYLLTLPIDQKQISLALFIGNFIVTGYFSLFFGIFTLKLLGLLGILITFIFALIAVGLSVALANAKITYKALIGGLLALWYISPFFHFYYSPTAIFLGLDYNYIFLILLLGLSVFFALQNLDNIRFKVFTQGNQPIVKRTINFSGKSPFMAIVTRSFSFFEIFARFNYMGNTSFKSVRINVFYILAVTIILSIIYYIINKIIPLFQFITFIPIIEIMFLYYTAFSAFSFEPLWISMGLLPPIKYARYYLLSKALSIMLIFLPIGIVFMLNPVTLGLGISTIITLPFSYIYLASIQARLNPFQVKEDTMPNYRYTAIQYLITFLSFPVLILIYIPAIIIGLMSGIISSLVMFVLSLPFLISSSFWKKVEEKMVENGFV</sequence>
<feature type="transmembrane region" description="Helical" evidence="1">
    <location>
        <begin position="316"/>
        <end position="337"/>
    </location>
</feature>
<dbReference type="RefSeq" id="WP_148690596.1">
    <property type="nucleotide sequence ID" value="NZ_CP020477.1"/>
</dbReference>
<keyword evidence="3" id="KW-1185">Reference proteome</keyword>
<feature type="transmembrane region" description="Helical" evidence="1">
    <location>
        <begin position="273"/>
        <end position="296"/>
    </location>
</feature>
<dbReference type="STRING" id="282676.B6F84_01590"/>
<evidence type="ECO:0000313" key="3">
    <source>
        <dbReference type="Proteomes" id="UP000193404"/>
    </source>
</evidence>
<dbReference type="Proteomes" id="UP000193404">
    <property type="component" value="Chromosome"/>
</dbReference>
<name>A0A1W6JX66_9CREN</name>
<organism evidence="2 3">
    <name type="scientific">Acidianus manzaensis</name>
    <dbReference type="NCBI Taxonomy" id="282676"/>
    <lineage>
        <taxon>Archaea</taxon>
        <taxon>Thermoproteota</taxon>
        <taxon>Thermoprotei</taxon>
        <taxon>Sulfolobales</taxon>
        <taxon>Sulfolobaceae</taxon>
        <taxon>Acidianus</taxon>
    </lineage>
</organism>
<feature type="transmembrane region" description="Helical" evidence="1">
    <location>
        <begin position="413"/>
        <end position="433"/>
    </location>
</feature>
<dbReference type="OrthoDB" id="43974at2157"/>
<feature type="transmembrane region" description="Helical" evidence="1">
    <location>
        <begin position="384"/>
        <end position="407"/>
    </location>
</feature>
<gene>
    <name evidence="2" type="ORF">B6F84_01590</name>
</gene>